<dbReference type="EMBL" id="JALAAR010000004">
    <property type="protein sequence ID" value="MEH8016917.1"/>
    <property type="molecule type" value="Genomic_DNA"/>
</dbReference>
<evidence type="ECO:0000313" key="2">
    <source>
        <dbReference type="EMBL" id="MEH8016917.1"/>
    </source>
</evidence>
<feature type="signal peptide" evidence="1">
    <location>
        <begin position="1"/>
        <end position="22"/>
    </location>
</feature>
<sequence length="229" mass="25632">MYLRFKLFCLFCCSLLTLPSQADELLFSHSGHPVSKTVLIPLLQQIYGELGYQLSFQEAEGARAIKLLNDGVVDGDVGRLAPILHSLDTAMPAILLDSVSVVLYCRSELPCRHDVLDDARARILIPTQDATLQLLTREIKAKPYFNNDWDGIITMFNAGKIDYLLWIESRLLTPPTFAHANKTATRIGPFKLYHILHSRHQALFEPVSSQLKLHLAHLTDSAGPNTAQQ</sequence>
<evidence type="ECO:0000313" key="3">
    <source>
        <dbReference type="Proteomes" id="UP001375382"/>
    </source>
</evidence>
<dbReference type="Proteomes" id="UP001375382">
    <property type="component" value="Unassembled WGS sequence"/>
</dbReference>
<protein>
    <recommendedName>
        <fullName evidence="4">ABC-type amino acid transport substrate-binding protein</fullName>
    </recommendedName>
</protein>
<dbReference type="SUPFAM" id="SSF53850">
    <property type="entry name" value="Periplasmic binding protein-like II"/>
    <property type="match status" value="1"/>
</dbReference>
<keyword evidence="1" id="KW-0732">Signal</keyword>
<gene>
    <name evidence="2" type="ORF">MN202_06730</name>
</gene>
<dbReference type="RefSeq" id="WP_335735331.1">
    <property type="nucleotide sequence ID" value="NZ_JALAAR010000004.1"/>
</dbReference>
<keyword evidence="3" id="KW-1185">Reference proteome</keyword>
<organism evidence="2 3">
    <name type="scientific">Rheinheimera muenzenbergensis</name>
    <dbReference type="NCBI Taxonomy" id="1193628"/>
    <lineage>
        <taxon>Bacteria</taxon>
        <taxon>Pseudomonadati</taxon>
        <taxon>Pseudomonadota</taxon>
        <taxon>Gammaproteobacteria</taxon>
        <taxon>Chromatiales</taxon>
        <taxon>Chromatiaceae</taxon>
        <taxon>Rheinheimera</taxon>
    </lineage>
</organism>
<accession>A0ABU8C4S2</accession>
<evidence type="ECO:0000256" key="1">
    <source>
        <dbReference type="SAM" id="SignalP"/>
    </source>
</evidence>
<comment type="caution">
    <text evidence="2">The sequence shown here is derived from an EMBL/GenBank/DDBJ whole genome shotgun (WGS) entry which is preliminary data.</text>
</comment>
<evidence type="ECO:0008006" key="4">
    <source>
        <dbReference type="Google" id="ProtNLM"/>
    </source>
</evidence>
<feature type="chain" id="PRO_5046985028" description="ABC-type amino acid transport substrate-binding protein" evidence="1">
    <location>
        <begin position="23"/>
        <end position="229"/>
    </location>
</feature>
<reference evidence="2 3" key="1">
    <citation type="journal article" date="2023" name="Ecotoxicol. Environ. Saf.">
        <title>Mercury remediation potential of mercury-resistant strain Rheinheimera metallidurans sp. nov. isolated from a municipal waste dumping site.</title>
        <authorList>
            <person name="Yadav V."/>
            <person name="Manjhi A."/>
            <person name="Vadakedath N."/>
        </authorList>
    </citation>
    <scope>NUCLEOTIDE SEQUENCE [LARGE SCALE GENOMIC DNA]</scope>
    <source>
        <strain evidence="2 3">E-49</strain>
    </source>
</reference>
<proteinExistence type="predicted"/>
<name>A0ABU8C4S2_9GAMM</name>